<comment type="caution">
    <text evidence="2">The sequence shown here is derived from an EMBL/GenBank/DDBJ whole genome shotgun (WGS) entry which is preliminary data.</text>
</comment>
<sequence length="142" mass="14944">MAISSYHQVMLTILRFALLAQAMDLYSLFFSISLFCVSIITTNASVAGTMLAAISARLYAAVTFDATIITPDAIIGLDGITIITNTASVGVIAIIDANTNLEAVTVLHVVTTLNTIGVLGNTGMLYAMIVSRTIVLDSNTIL</sequence>
<evidence type="ECO:0000256" key="1">
    <source>
        <dbReference type="SAM" id="Phobius"/>
    </source>
</evidence>
<keyword evidence="1" id="KW-0812">Transmembrane</keyword>
<name>A0AA40BM28_9PEZI</name>
<keyword evidence="1" id="KW-1133">Transmembrane helix</keyword>
<protein>
    <submittedName>
        <fullName evidence="2">Uncharacterized protein</fullName>
    </submittedName>
</protein>
<proteinExistence type="predicted"/>
<evidence type="ECO:0000313" key="2">
    <source>
        <dbReference type="EMBL" id="KAK0736740.1"/>
    </source>
</evidence>
<dbReference type="EMBL" id="JAUKTV010000006">
    <property type="protein sequence ID" value="KAK0736740.1"/>
    <property type="molecule type" value="Genomic_DNA"/>
</dbReference>
<feature type="transmembrane region" description="Helical" evidence="1">
    <location>
        <begin position="32"/>
        <end position="54"/>
    </location>
</feature>
<gene>
    <name evidence="2" type="ORF">B0T21DRAFT_367434</name>
</gene>
<keyword evidence="1" id="KW-0472">Membrane</keyword>
<dbReference type="Proteomes" id="UP001172159">
    <property type="component" value="Unassembled WGS sequence"/>
</dbReference>
<reference evidence="2" key="1">
    <citation type="submission" date="2023-06" db="EMBL/GenBank/DDBJ databases">
        <title>Genome-scale phylogeny and comparative genomics of the fungal order Sordariales.</title>
        <authorList>
            <consortium name="Lawrence Berkeley National Laboratory"/>
            <person name="Hensen N."/>
            <person name="Bonometti L."/>
            <person name="Westerberg I."/>
            <person name="Brannstrom I.O."/>
            <person name="Guillou S."/>
            <person name="Cros-Aarteil S."/>
            <person name="Calhoun S."/>
            <person name="Haridas S."/>
            <person name="Kuo A."/>
            <person name="Mondo S."/>
            <person name="Pangilinan J."/>
            <person name="Riley R."/>
            <person name="Labutti K."/>
            <person name="Andreopoulos B."/>
            <person name="Lipzen A."/>
            <person name="Chen C."/>
            <person name="Yanf M."/>
            <person name="Daum C."/>
            <person name="Ng V."/>
            <person name="Clum A."/>
            <person name="Steindorff A."/>
            <person name="Ohm R."/>
            <person name="Martin F."/>
            <person name="Silar P."/>
            <person name="Natvig D."/>
            <person name="Lalanne C."/>
            <person name="Gautier V."/>
            <person name="Ament-Velasquez S.L."/>
            <person name="Kruys A."/>
            <person name="Hutchinson M.I."/>
            <person name="Powell A.J."/>
            <person name="Barry K."/>
            <person name="Miller A.N."/>
            <person name="Grigoriev I.V."/>
            <person name="Debuchy R."/>
            <person name="Gladieux P."/>
            <person name="Thoren M.H."/>
            <person name="Johannesson H."/>
        </authorList>
    </citation>
    <scope>NUCLEOTIDE SEQUENCE</scope>
    <source>
        <strain evidence="2">CBS 540.89</strain>
    </source>
</reference>
<organism evidence="2 3">
    <name type="scientific">Apiosordaria backusii</name>
    <dbReference type="NCBI Taxonomy" id="314023"/>
    <lineage>
        <taxon>Eukaryota</taxon>
        <taxon>Fungi</taxon>
        <taxon>Dikarya</taxon>
        <taxon>Ascomycota</taxon>
        <taxon>Pezizomycotina</taxon>
        <taxon>Sordariomycetes</taxon>
        <taxon>Sordariomycetidae</taxon>
        <taxon>Sordariales</taxon>
        <taxon>Lasiosphaeriaceae</taxon>
        <taxon>Apiosordaria</taxon>
    </lineage>
</organism>
<accession>A0AA40BM28</accession>
<evidence type="ECO:0000313" key="3">
    <source>
        <dbReference type="Proteomes" id="UP001172159"/>
    </source>
</evidence>
<dbReference type="AlphaFoldDB" id="A0AA40BM28"/>
<keyword evidence="3" id="KW-1185">Reference proteome</keyword>